<keyword evidence="2 4" id="KW-0442">Lipid degradation</keyword>
<feature type="short sequence motif" description="GXSXG" evidence="4">
    <location>
        <begin position="266"/>
        <end position="270"/>
    </location>
</feature>
<dbReference type="GO" id="GO:0016042">
    <property type="term" value="P:lipid catabolic process"/>
    <property type="evidence" value="ECO:0007669"/>
    <property type="project" value="UniProtKB-UniRule"/>
</dbReference>
<accession>A0A9D4TKF7</accession>
<feature type="active site" description="Nucleophile" evidence="4">
    <location>
        <position position="268"/>
    </location>
</feature>
<keyword evidence="8" id="KW-1185">Reference proteome</keyword>
<sequence>MSLQQRRVLALSLAGWNAAGRAALASASSPLRLLLHLAGWWTAAVSTRRLASLCPCGFTLRRWHLLISAALAAQVARWARWAVAAFANSWRQRGTKQRLRLDMKTANSHSEWLAAAVAMDELTGRACKSASASEVRGRRQLEQRTAVLSRLRQSDDITGLAFALRLDYLRQAGNASSSALVEAAGQCPVVPEAVQQYIDEVKRCLHHIVTSPDMALEDRLAFLRELRHAYGRTGLVLSGGGSFGFWHFGVVRALLDAKLLPRVVSGSSAGSIGASLLCTRTDDEVRTLVADFPTTGGLDFYANNSTSDLLRHLLGSGYIQNHDFFQGRLRRLLGDLTFLDAYQRTGRVLNIAVTAADTQEPSRLLNYLTAPNVLIWSAVACSSAFPFLFAPQDLLAKDACGNFVRFSETGAAQSQRRWCDGSLEEDLPMRGLSQLFGVNFFIASQSNPWLIGVVALKNLIPTALGRLLESEFKHRCQQLQAFWPGNRLLTMLAQPWEGDITVVLPPTAFPLGKAAVNFTTEDIFEAMRHGQHAVWAKLPAIQAACAIEVCIEELLQQVTLQVRQQDKLERVMAQRQTMGRRGLRATLPSWLHMPSLGLPPVDSSCSLATSGDPQSRCQSAAGDYLTSDLDAVADEGEGAGMEAGARPADTAAALAAEGSPPVRPGPSTPKAVRFHPSSSPSSRESSQHSDTAAQAALSYPPEQAAALAAAGVQATAGQLAVAGVEVAAEVLEPGTPADRSVDNGTSPGQALFASHSNTWRDLVVLSGISGGATTGGNLGTAVDSIPY</sequence>
<evidence type="ECO:0000313" key="8">
    <source>
        <dbReference type="Proteomes" id="UP001055712"/>
    </source>
</evidence>
<organism evidence="7 8">
    <name type="scientific">Chlorella vulgaris</name>
    <name type="common">Green alga</name>
    <dbReference type="NCBI Taxonomy" id="3077"/>
    <lineage>
        <taxon>Eukaryota</taxon>
        <taxon>Viridiplantae</taxon>
        <taxon>Chlorophyta</taxon>
        <taxon>core chlorophytes</taxon>
        <taxon>Trebouxiophyceae</taxon>
        <taxon>Chlorellales</taxon>
        <taxon>Chlorellaceae</taxon>
        <taxon>Chlorella clade</taxon>
        <taxon>Chlorella</taxon>
    </lineage>
</organism>
<dbReference type="InterPro" id="IPR002641">
    <property type="entry name" value="PNPLA_dom"/>
</dbReference>
<evidence type="ECO:0000256" key="1">
    <source>
        <dbReference type="ARBA" id="ARBA00022801"/>
    </source>
</evidence>
<comment type="caution">
    <text evidence="7">The sequence shown here is derived from an EMBL/GenBank/DDBJ whole genome shotgun (WGS) entry which is preliminary data.</text>
</comment>
<evidence type="ECO:0000256" key="2">
    <source>
        <dbReference type="ARBA" id="ARBA00022963"/>
    </source>
</evidence>
<gene>
    <name evidence="7" type="ORF">D9Q98_006545</name>
</gene>
<dbReference type="PANTHER" id="PTHR14226:SF10">
    <property type="entry name" value="TRIACYLGLYCEROL LIPASE 4-RELATED"/>
    <property type="match status" value="1"/>
</dbReference>
<feature type="region of interest" description="Disordered" evidence="5">
    <location>
        <begin position="654"/>
        <end position="695"/>
    </location>
</feature>
<dbReference type="Proteomes" id="UP001055712">
    <property type="component" value="Unassembled WGS sequence"/>
</dbReference>
<proteinExistence type="predicted"/>
<dbReference type="InterPro" id="IPR050301">
    <property type="entry name" value="NTE"/>
</dbReference>
<evidence type="ECO:0000259" key="6">
    <source>
        <dbReference type="PROSITE" id="PS51635"/>
    </source>
</evidence>
<feature type="short sequence motif" description="GXGXXG" evidence="4">
    <location>
        <begin position="239"/>
        <end position="244"/>
    </location>
</feature>
<evidence type="ECO:0000313" key="7">
    <source>
        <dbReference type="EMBL" id="KAI3428163.1"/>
    </source>
</evidence>
<dbReference type="OrthoDB" id="15478at2759"/>
<dbReference type="AlphaFoldDB" id="A0A9D4TKF7"/>
<dbReference type="PANTHER" id="PTHR14226">
    <property type="entry name" value="NEUROPATHY TARGET ESTERASE/SWISS CHEESE D.MELANOGASTER"/>
    <property type="match status" value="1"/>
</dbReference>
<dbReference type="GO" id="GO:0004806">
    <property type="term" value="F:triacylglycerol lipase activity"/>
    <property type="evidence" value="ECO:0007669"/>
    <property type="project" value="InterPro"/>
</dbReference>
<keyword evidence="1 4" id="KW-0378">Hydrolase</keyword>
<reference evidence="7" key="2">
    <citation type="submission" date="2020-11" db="EMBL/GenBank/DDBJ databases">
        <authorList>
            <person name="Cecchin M."/>
            <person name="Marcolungo L."/>
            <person name="Rossato M."/>
            <person name="Girolomoni L."/>
            <person name="Cosentino E."/>
            <person name="Cuine S."/>
            <person name="Li-Beisson Y."/>
            <person name="Delledonne M."/>
            <person name="Ballottari M."/>
        </authorList>
    </citation>
    <scope>NUCLEOTIDE SEQUENCE</scope>
    <source>
        <strain evidence="7">211/11P</strain>
        <tissue evidence="7">Whole cell</tissue>
    </source>
</reference>
<evidence type="ECO:0000256" key="4">
    <source>
        <dbReference type="PROSITE-ProRule" id="PRU01161"/>
    </source>
</evidence>
<dbReference type="PROSITE" id="PS51635">
    <property type="entry name" value="PNPLA"/>
    <property type="match status" value="1"/>
</dbReference>
<comment type="caution">
    <text evidence="4">Lacks conserved residue(s) required for the propagation of feature annotation.</text>
</comment>
<reference evidence="7" key="1">
    <citation type="journal article" date="2019" name="Plant J.">
        <title>Chlorella vulgaris genome assembly and annotation reveals the molecular basis for metabolic acclimation to high light conditions.</title>
        <authorList>
            <person name="Cecchin M."/>
            <person name="Marcolungo L."/>
            <person name="Rossato M."/>
            <person name="Girolomoni L."/>
            <person name="Cosentino E."/>
            <person name="Cuine S."/>
            <person name="Li-Beisson Y."/>
            <person name="Delledonne M."/>
            <person name="Ballottari M."/>
        </authorList>
    </citation>
    <scope>NUCLEOTIDE SEQUENCE</scope>
    <source>
        <strain evidence="7">211/11P</strain>
    </source>
</reference>
<evidence type="ECO:0000256" key="5">
    <source>
        <dbReference type="SAM" id="MobiDB-lite"/>
    </source>
</evidence>
<feature type="domain" description="PNPLA" evidence="6">
    <location>
        <begin position="235"/>
        <end position="433"/>
    </location>
</feature>
<protein>
    <recommendedName>
        <fullName evidence="6">PNPLA domain-containing protein</fullName>
    </recommendedName>
</protein>
<keyword evidence="3 4" id="KW-0443">Lipid metabolism</keyword>
<dbReference type="InterPro" id="IPR016035">
    <property type="entry name" value="Acyl_Trfase/lysoPLipase"/>
</dbReference>
<evidence type="ECO:0000256" key="3">
    <source>
        <dbReference type="ARBA" id="ARBA00023098"/>
    </source>
</evidence>
<dbReference type="Pfam" id="PF01734">
    <property type="entry name" value="Patatin"/>
    <property type="match status" value="1"/>
</dbReference>
<feature type="active site" description="Proton acceptor" evidence="4">
    <location>
        <position position="420"/>
    </location>
</feature>
<dbReference type="InterPro" id="IPR021771">
    <property type="entry name" value="Triacylglycerol_lipase_N"/>
</dbReference>
<dbReference type="Gene3D" id="3.40.1090.10">
    <property type="entry name" value="Cytosolic phospholipase A2 catalytic domain"/>
    <property type="match status" value="2"/>
</dbReference>
<dbReference type="EMBL" id="SIDB01000009">
    <property type="protein sequence ID" value="KAI3428163.1"/>
    <property type="molecule type" value="Genomic_DNA"/>
</dbReference>
<dbReference type="SUPFAM" id="SSF52151">
    <property type="entry name" value="FabD/lysophospholipase-like"/>
    <property type="match status" value="1"/>
</dbReference>
<dbReference type="Pfam" id="PF11815">
    <property type="entry name" value="DUF3336"/>
    <property type="match status" value="1"/>
</dbReference>
<name>A0A9D4TKF7_CHLVU</name>